<evidence type="ECO:0000313" key="3">
    <source>
        <dbReference type="Proteomes" id="UP000247345"/>
    </source>
</evidence>
<evidence type="ECO:0000256" key="1">
    <source>
        <dbReference type="SAM" id="SignalP"/>
    </source>
</evidence>
<feature type="signal peptide" evidence="1">
    <location>
        <begin position="1"/>
        <end position="21"/>
    </location>
</feature>
<evidence type="ECO:0008006" key="4">
    <source>
        <dbReference type="Google" id="ProtNLM"/>
    </source>
</evidence>
<feature type="chain" id="PRO_5015113295" description="DUF748 domain-containing protein" evidence="1">
    <location>
        <begin position="22"/>
        <end position="490"/>
    </location>
</feature>
<keyword evidence="1" id="KW-0732">Signal</keyword>
<gene>
    <name evidence="2" type="ORF">BTO14_03535</name>
</gene>
<proteinExistence type="predicted"/>
<sequence length="490" mass="57044">MKKKRYLMLFLFMIISIYAVADNYLKDKVADYLKSKEISYTNISMNLFLGNITLNTVFKEKDSLIFKVEKIEVKGVSYYQFIKNNAIRVASLKATNPKINGKVIKNDKPLKSFSKDSVVDLEIGAIYIDNLKIDVLKNNNFPFKVKSINFKVENFKLDSTLSKSIPFSYSNIESSITYLETQYSKFQKVKFSKLTFKERNLSIDSLEIVPLKNKKEYIRFVSEEKELLTLFSKKIIINDLKIEEKEKLSFSSKHILLDEVFFNLYLDATLLEHPNKRKDLYSKKLRDLPFNINVEKLNIVNSQLVYKEYTIKGNKAGVLIFDDLNAEIVNINNKTNKKTKLTTAKITSQFMKASPLEIIWTFDVANKNDNFRIRGGLFHITSKNMSSFLLPTMNVKMDGFIDKMFFDFEGNDSVSNGKLDVDFKNFNIKILDKEKDKKTVLSWLVNLFIKDSSKNGLVKVTVDNLERDKTRSFWNYFWKNIEKGLEKSLI</sequence>
<dbReference type="AlphaFoldDB" id="A0A2P6CC03"/>
<keyword evidence="3" id="KW-1185">Reference proteome</keyword>
<dbReference type="EMBL" id="MSCK01000001">
    <property type="protein sequence ID" value="PQJ72378.1"/>
    <property type="molecule type" value="Genomic_DNA"/>
</dbReference>
<dbReference type="OrthoDB" id="1412480at2"/>
<reference evidence="2 3" key="1">
    <citation type="submission" date="2016-12" db="EMBL/GenBank/DDBJ databases">
        <title>Trade-off between light-utilization and light-protection in marine flavobacteria.</title>
        <authorList>
            <person name="Kumagai Y."/>
            <person name="Yoshizawa S."/>
            <person name="Kogure K."/>
            <person name="Iwasaki W."/>
        </authorList>
    </citation>
    <scope>NUCLEOTIDE SEQUENCE [LARGE SCALE GENOMIC DNA]</scope>
    <source>
        <strain evidence="2 3">KCTC 12100</strain>
    </source>
</reference>
<dbReference type="RefSeq" id="WP_105048041.1">
    <property type="nucleotide sequence ID" value="NZ_CP150661.1"/>
</dbReference>
<comment type="caution">
    <text evidence="2">The sequence shown here is derived from an EMBL/GenBank/DDBJ whole genome shotgun (WGS) entry which is preliminary data.</text>
</comment>
<dbReference type="Proteomes" id="UP000247345">
    <property type="component" value="Unassembled WGS sequence"/>
</dbReference>
<protein>
    <recommendedName>
        <fullName evidence="4">DUF748 domain-containing protein</fullName>
    </recommendedName>
</protein>
<name>A0A2P6CC03_9FLAO</name>
<evidence type="ECO:0000313" key="2">
    <source>
        <dbReference type="EMBL" id="PQJ72378.1"/>
    </source>
</evidence>
<accession>A0A2P6CC03</accession>
<organism evidence="2 3">
    <name type="scientific">Polaribacter butkevichii</name>
    <dbReference type="NCBI Taxonomy" id="218490"/>
    <lineage>
        <taxon>Bacteria</taxon>
        <taxon>Pseudomonadati</taxon>
        <taxon>Bacteroidota</taxon>
        <taxon>Flavobacteriia</taxon>
        <taxon>Flavobacteriales</taxon>
        <taxon>Flavobacteriaceae</taxon>
    </lineage>
</organism>